<comment type="caution">
    <text evidence="1">The sequence shown here is derived from an EMBL/GenBank/DDBJ whole genome shotgun (WGS) entry which is preliminary data.</text>
</comment>
<proteinExistence type="predicted"/>
<accession>A0A8J6MYU2</accession>
<dbReference type="EMBL" id="JACNJD010000198">
    <property type="protein sequence ID" value="MBC8177225.1"/>
    <property type="molecule type" value="Genomic_DNA"/>
</dbReference>
<reference evidence="1 2" key="1">
    <citation type="submission" date="2020-08" db="EMBL/GenBank/DDBJ databases">
        <title>Bridging the membrane lipid divide: bacteria of the FCB group superphylum have the potential to synthesize archaeal ether lipids.</title>
        <authorList>
            <person name="Villanueva L."/>
            <person name="Von Meijenfeldt F.A.B."/>
            <person name="Westbye A.B."/>
            <person name="Yadav S."/>
            <person name="Hopmans E.C."/>
            <person name="Dutilh B.E."/>
            <person name="Sinninghe Damste J.S."/>
        </authorList>
    </citation>
    <scope>NUCLEOTIDE SEQUENCE [LARGE SCALE GENOMIC DNA]</scope>
    <source>
        <strain evidence="1">NIOZ-UU27</strain>
    </source>
</reference>
<sequence length="99" mass="11858">MSVKLSQTAAKSIKNLTTPDTRNLEYENREHVDPRLVDYDREIDICIESFNREGISLMDFPEATRHRAFVIEQELTRTANENRSDEFMKYLKDWRMCFH</sequence>
<organism evidence="1 2">
    <name type="scientific">Candidatus Desulfacyla euxinica</name>
    <dbReference type="NCBI Taxonomy" id="2841693"/>
    <lineage>
        <taxon>Bacteria</taxon>
        <taxon>Deltaproteobacteria</taxon>
        <taxon>Candidatus Desulfacyla</taxon>
    </lineage>
</organism>
<dbReference type="AlphaFoldDB" id="A0A8J6MYU2"/>
<gene>
    <name evidence="1" type="ORF">H8E19_07445</name>
</gene>
<evidence type="ECO:0000313" key="2">
    <source>
        <dbReference type="Proteomes" id="UP000650524"/>
    </source>
</evidence>
<dbReference type="Proteomes" id="UP000650524">
    <property type="component" value="Unassembled WGS sequence"/>
</dbReference>
<protein>
    <submittedName>
        <fullName evidence="1">Uncharacterized protein</fullName>
    </submittedName>
</protein>
<name>A0A8J6MYU2_9DELT</name>
<evidence type="ECO:0000313" key="1">
    <source>
        <dbReference type="EMBL" id="MBC8177225.1"/>
    </source>
</evidence>